<dbReference type="Pfam" id="PF02518">
    <property type="entry name" value="HATPase_c"/>
    <property type="match status" value="1"/>
</dbReference>
<dbReference type="PROSITE" id="PS50885">
    <property type="entry name" value="HAMP"/>
    <property type="match status" value="1"/>
</dbReference>
<dbReference type="CDD" id="cd06225">
    <property type="entry name" value="HAMP"/>
    <property type="match status" value="1"/>
</dbReference>
<comment type="catalytic activity">
    <reaction evidence="1">
        <text>ATP + protein L-histidine = ADP + protein N-phospho-L-histidine.</text>
        <dbReference type="EC" id="2.7.13.3"/>
    </reaction>
</comment>
<dbReference type="Proteomes" id="UP001342826">
    <property type="component" value="Unassembled WGS sequence"/>
</dbReference>
<evidence type="ECO:0000259" key="16">
    <source>
        <dbReference type="PROSITE" id="PS50885"/>
    </source>
</evidence>
<keyword evidence="5" id="KW-0597">Phosphoprotein</keyword>
<comment type="subcellular location">
    <subcellularLocation>
        <location evidence="2">Cell membrane</location>
        <topology evidence="2">Multi-pass membrane protein</topology>
    </subcellularLocation>
</comment>
<keyword evidence="8" id="KW-0547">Nucleotide-binding</keyword>
<keyword evidence="7 14" id="KW-0812">Transmembrane</keyword>
<dbReference type="GeneID" id="301141497"/>
<sequence>MKWRNSLVVKYLIIIFFAFTFIPIIIPTASLIILLPTTVFHNEKDSPYESLTDFKVMWHKEAKKLGNKSDEAIKEHLEFLHNKYPESQIFWVDKTGKTRDKFSYNGKLPESWTPSYTVQFMKDHTDADPYTVVAFLNGDSSDGFIVIKVDREHFLLPIEQLGPYYDYILLSLLLLILIVFTLLSWRFFKDIRKRLLHLTAAMQVKNEDGIPSQITVSKLDEIGKLEKSFNQMILELEQSQKRERDAETLRKNLIANLSHDLRTPLTTIRAQLSNVKEEVRTAKGLESLVLIDQKIDFLSNLIDNLLSYTLLSAKKYPYHPEKIEINRLIRKITAQWYPLFEQNEFEVSIQAENEPVYWLADSQWMERIFENLLQNVIRHASAGKYIGVYIQKTGKMEQIIIEDRGKGFGRENNKDGAGIGLSIVDMMIKDMGLIWTIDTSENGTKIMLMNKLDNEIKT</sequence>
<evidence type="ECO:0000313" key="18">
    <source>
        <dbReference type="Proteomes" id="UP001342826"/>
    </source>
</evidence>
<evidence type="ECO:0000256" key="12">
    <source>
        <dbReference type="ARBA" id="ARBA00023012"/>
    </source>
</evidence>
<dbReference type="InterPro" id="IPR003594">
    <property type="entry name" value="HATPase_dom"/>
</dbReference>
<feature type="transmembrane region" description="Helical" evidence="14">
    <location>
        <begin position="167"/>
        <end position="188"/>
    </location>
</feature>
<dbReference type="InterPro" id="IPR003660">
    <property type="entry name" value="HAMP_dom"/>
</dbReference>
<dbReference type="Pfam" id="PF00512">
    <property type="entry name" value="HisKA"/>
    <property type="match status" value="1"/>
</dbReference>
<keyword evidence="4" id="KW-1003">Cell membrane</keyword>
<keyword evidence="11 14" id="KW-1133">Transmembrane helix</keyword>
<keyword evidence="6" id="KW-0808">Transferase</keyword>
<proteinExistence type="predicted"/>
<dbReference type="PROSITE" id="PS50109">
    <property type="entry name" value="HIS_KIN"/>
    <property type="match status" value="1"/>
</dbReference>
<dbReference type="PANTHER" id="PTHR45528:SF9">
    <property type="entry name" value="SENSOR HISTIDINE KINASE YBDK"/>
    <property type="match status" value="1"/>
</dbReference>
<dbReference type="GO" id="GO:0016301">
    <property type="term" value="F:kinase activity"/>
    <property type="evidence" value="ECO:0007669"/>
    <property type="project" value="UniProtKB-KW"/>
</dbReference>
<dbReference type="RefSeq" id="WP_066230481.1">
    <property type="nucleotide sequence ID" value="NZ_JARTFQ010000004.1"/>
</dbReference>
<feature type="domain" description="HAMP" evidence="16">
    <location>
        <begin position="189"/>
        <end position="241"/>
    </location>
</feature>
<accession>A0ABU6P123</accession>
<dbReference type="Gene3D" id="3.30.565.10">
    <property type="entry name" value="Histidine kinase-like ATPase, C-terminal domain"/>
    <property type="match status" value="1"/>
</dbReference>
<dbReference type="InterPro" id="IPR005467">
    <property type="entry name" value="His_kinase_dom"/>
</dbReference>
<dbReference type="SUPFAM" id="SSF47384">
    <property type="entry name" value="Homodimeric domain of signal transducing histidine kinase"/>
    <property type="match status" value="1"/>
</dbReference>
<evidence type="ECO:0000256" key="3">
    <source>
        <dbReference type="ARBA" id="ARBA00012438"/>
    </source>
</evidence>
<dbReference type="Gene3D" id="6.10.340.10">
    <property type="match status" value="1"/>
</dbReference>
<evidence type="ECO:0000256" key="7">
    <source>
        <dbReference type="ARBA" id="ARBA00022692"/>
    </source>
</evidence>
<evidence type="ECO:0000256" key="5">
    <source>
        <dbReference type="ARBA" id="ARBA00022553"/>
    </source>
</evidence>
<evidence type="ECO:0000256" key="6">
    <source>
        <dbReference type="ARBA" id="ARBA00022679"/>
    </source>
</evidence>
<keyword evidence="18" id="KW-1185">Reference proteome</keyword>
<dbReference type="CDD" id="cd00082">
    <property type="entry name" value="HisKA"/>
    <property type="match status" value="1"/>
</dbReference>
<dbReference type="EC" id="2.7.13.3" evidence="3"/>
<dbReference type="Gene3D" id="1.10.287.130">
    <property type="match status" value="1"/>
</dbReference>
<protein>
    <recommendedName>
        <fullName evidence="3">histidine kinase</fullName>
        <ecNumber evidence="3">2.7.13.3</ecNumber>
    </recommendedName>
</protein>
<dbReference type="EMBL" id="JARTFS010000013">
    <property type="protein sequence ID" value="MED4403041.1"/>
    <property type="molecule type" value="Genomic_DNA"/>
</dbReference>
<evidence type="ECO:0000256" key="2">
    <source>
        <dbReference type="ARBA" id="ARBA00004651"/>
    </source>
</evidence>
<evidence type="ECO:0000256" key="1">
    <source>
        <dbReference type="ARBA" id="ARBA00000085"/>
    </source>
</evidence>
<keyword evidence="12" id="KW-0902">Two-component regulatory system</keyword>
<dbReference type="PANTHER" id="PTHR45528">
    <property type="entry name" value="SENSOR HISTIDINE KINASE CPXA"/>
    <property type="match status" value="1"/>
</dbReference>
<dbReference type="SMART" id="SM00388">
    <property type="entry name" value="HisKA"/>
    <property type="match status" value="1"/>
</dbReference>
<evidence type="ECO:0000256" key="10">
    <source>
        <dbReference type="ARBA" id="ARBA00022840"/>
    </source>
</evidence>
<evidence type="ECO:0000259" key="15">
    <source>
        <dbReference type="PROSITE" id="PS50109"/>
    </source>
</evidence>
<dbReference type="InterPro" id="IPR050398">
    <property type="entry name" value="HssS/ArlS-like"/>
</dbReference>
<feature type="domain" description="Histidine kinase" evidence="15">
    <location>
        <begin position="256"/>
        <end position="454"/>
    </location>
</feature>
<dbReference type="InterPro" id="IPR003661">
    <property type="entry name" value="HisK_dim/P_dom"/>
</dbReference>
<keyword evidence="13 14" id="KW-0472">Membrane</keyword>
<evidence type="ECO:0000256" key="9">
    <source>
        <dbReference type="ARBA" id="ARBA00022777"/>
    </source>
</evidence>
<feature type="transmembrane region" description="Helical" evidence="14">
    <location>
        <begin position="12"/>
        <end position="35"/>
    </location>
</feature>
<dbReference type="InterPro" id="IPR036097">
    <property type="entry name" value="HisK_dim/P_sf"/>
</dbReference>
<dbReference type="SMART" id="SM00387">
    <property type="entry name" value="HATPase_c"/>
    <property type="match status" value="1"/>
</dbReference>
<evidence type="ECO:0000256" key="13">
    <source>
        <dbReference type="ARBA" id="ARBA00023136"/>
    </source>
</evidence>
<reference evidence="17 18" key="1">
    <citation type="submission" date="2023-03" db="EMBL/GenBank/DDBJ databases">
        <title>Bacillus Genome Sequencing.</title>
        <authorList>
            <person name="Dunlap C."/>
        </authorList>
    </citation>
    <scope>NUCLEOTIDE SEQUENCE [LARGE SCALE GENOMIC DNA]</scope>
    <source>
        <strain evidence="17 18">NRS-1717</strain>
    </source>
</reference>
<evidence type="ECO:0000256" key="4">
    <source>
        <dbReference type="ARBA" id="ARBA00022475"/>
    </source>
</evidence>
<keyword evidence="10" id="KW-0067">ATP-binding</keyword>
<gene>
    <name evidence="17" type="ORF">P9271_17175</name>
</gene>
<evidence type="ECO:0000313" key="17">
    <source>
        <dbReference type="EMBL" id="MED4403041.1"/>
    </source>
</evidence>
<evidence type="ECO:0000256" key="14">
    <source>
        <dbReference type="SAM" id="Phobius"/>
    </source>
</evidence>
<comment type="caution">
    <text evidence="17">The sequence shown here is derived from an EMBL/GenBank/DDBJ whole genome shotgun (WGS) entry which is preliminary data.</text>
</comment>
<dbReference type="InterPro" id="IPR036890">
    <property type="entry name" value="HATPase_C_sf"/>
</dbReference>
<keyword evidence="9 17" id="KW-0418">Kinase</keyword>
<evidence type="ECO:0000256" key="8">
    <source>
        <dbReference type="ARBA" id="ARBA00022741"/>
    </source>
</evidence>
<evidence type="ECO:0000256" key="11">
    <source>
        <dbReference type="ARBA" id="ARBA00022989"/>
    </source>
</evidence>
<name>A0ABU6P123_9BACI</name>
<organism evidence="17 18">
    <name type="scientific">Metabacillus fastidiosus</name>
    <dbReference type="NCBI Taxonomy" id="1458"/>
    <lineage>
        <taxon>Bacteria</taxon>
        <taxon>Bacillati</taxon>
        <taxon>Bacillota</taxon>
        <taxon>Bacilli</taxon>
        <taxon>Bacillales</taxon>
        <taxon>Bacillaceae</taxon>
        <taxon>Metabacillus</taxon>
    </lineage>
</organism>
<dbReference type="SUPFAM" id="SSF55874">
    <property type="entry name" value="ATPase domain of HSP90 chaperone/DNA topoisomerase II/histidine kinase"/>
    <property type="match status" value="1"/>
</dbReference>